<evidence type="ECO:0000259" key="7">
    <source>
        <dbReference type="Pfam" id="PF05140"/>
    </source>
</evidence>
<sequence>MGKMQCKCGHVNPPGTILCESCGRSLTEEEQNKKLADMRYEGTARRSQTYNKSIIDKIWNFFSSVKVGVSIIVILLIAAAIGTILPQAQYVNVPVRNDATIKAYYADVYGEIGKIYHFLGFHDLYSSAWFILLVGMLAISLIVASLDRFVPLYRSLKNQRVLRHPSFMNKQRIYAEGPAPEDSMQKAEEKLKDLKYKVTLDKNGLLAEKGRFSRWGPYVNHIGLIIFLFGVMLRMMPGFYVDETLWIREGETRAIPDAPGYFLENKNFTMETYTGEGEDAKFEEAIDRVGTVAKNYQTDIVLYQTPEESLPGATDELEEVEEHAIRVNQPLKFDGYAVYQMDFRQNELRAMTFDLTNKETEESLGSLTIDLVSPEKSYDLGNDTRVDLLGYYPDFSGFENGEPQTETPIPNNPGFLVRMFTPETPDGEVSFIVIQNTIEPLGENQYKLTFQNAETRDVSGLTIRKDSTLPILGLGGLIFMIGVAQGMYFNHRRFWIQKQEDGGLVLAGHTNKNWYGLKKDLDQVSEFASLPPYIDQQEEIEKQEKLEKEQKLEGDELS</sequence>
<dbReference type="PANTHER" id="PTHR31566">
    <property type="entry name" value="CYTOCHROME C BIOGENESIS PROTEIN CCS1, CHLOROPLASTIC"/>
    <property type="match status" value="1"/>
</dbReference>
<evidence type="ECO:0000256" key="5">
    <source>
        <dbReference type="ARBA" id="ARBA00023136"/>
    </source>
</evidence>
<dbReference type="RefSeq" id="WP_112222721.1">
    <property type="nucleotide sequence ID" value="NZ_CP047673.1"/>
</dbReference>
<evidence type="ECO:0000256" key="3">
    <source>
        <dbReference type="ARBA" id="ARBA00022748"/>
    </source>
</evidence>
<dbReference type="GO" id="GO:0016020">
    <property type="term" value="C:membrane"/>
    <property type="evidence" value="ECO:0007669"/>
    <property type="project" value="UniProtKB-SubCell"/>
</dbReference>
<evidence type="ECO:0000313" key="8">
    <source>
        <dbReference type="EMBL" id="RAZ79136.1"/>
    </source>
</evidence>
<keyword evidence="5 6" id="KW-0472">Membrane</keyword>
<dbReference type="AlphaFoldDB" id="A0A365L142"/>
<name>A0A365L142_9BACL</name>
<keyword evidence="9" id="KW-1185">Reference proteome</keyword>
<dbReference type="GO" id="GO:0017004">
    <property type="term" value="P:cytochrome complex assembly"/>
    <property type="evidence" value="ECO:0007669"/>
    <property type="project" value="UniProtKB-KW"/>
</dbReference>
<feature type="transmembrane region" description="Helical" evidence="6">
    <location>
        <begin position="469"/>
        <end position="489"/>
    </location>
</feature>
<evidence type="ECO:0000256" key="2">
    <source>
        <dbReference type="ARBA" id="ARBA00022692"/>
    </source>
</evidence>
<feature type="domain" description="ResB-like" evidence="7">
    <location>
        <begin position="65"/>
        <end position="418"/>
    </location>
</feature>
<gene>
    <name evidence="8" type="ORF">DP120_05835</name>
</gene>
<keyword evidence="4 6" id="KW-1133">Transmembrane helix</keyword>
<protein>
    <submittedName>
        <fullName evidence="8">Cytochrome C biogenesis protein</fullName>
    </submittedName>
</protein>
<feature type="domain" description="ResB-like" evidence="7">
    <location>
        <begin position="444"/>
        <end position="522"/>
    </location>
</feature>
<keyword evidence="2 6" id="KW-0812">Transmembrane</keyword>
<comment type="caution">
    <text evidence="8">The sequence shown here is derived from an EMBL/GenBank/DDBJ whole genome shotgun (WGS) entry which is preliminary data.</text>
</comment>
<evidence type="ECO:0000256" key="1">
    <source>
        <dbReference type="ARBA" id="ARBA00004141"/>
    </source>
</evidence>
<feature type="transmembrane region" description="Helical" evidence="6">
    <location>
        <begin position="128"/>
        <end position="150"/>
    </location>
</feature>
<dbReference type="InterPro" id="IPR023494">
    <property type="entry name" value="Cyt_c_bgen_Ccs1/CcsB/ResB"/>
</dbReference>
<evidence type="ECO:0000256" key="4">
    <source>
        <dbReference type="ARBA" id="ARBA00022989"/>
    </source>
</evidence>
<dbReference type="EMBL" id="QLZR01000002">
    <property type="protein sequence ID" value="RAZ79136.1"/>
    <property type="molecule type" value="Genomic_DNA"/>
</dbReference>
<reference evidence="8 9" key="1">
    <citation type="submission" date="2018-06" db="EMBL/GenBank/DDBJ databases">
        <title>The draft genome sequences of strains SCU63 and S1.</title>
        <authorList>
            <person name="Gan L."/>
        </authorList>
    </citation>
    <scope>NUCLEOTIDE SEQUENCE [LARGE SCALE GENOMIC DNA]</scope>
    <source>
        <strain evidence="8 9">SCU63</strain>
    </source>
</reference>
<keyword evidence="3" id="KW-0201">Cytochrome c-type biogenesis</keyword>
<proteinExistence type="predicted"/>
<feature type="transmembrane region" description="Helical" evidence="6">
    <location>
        <begin position="218"/>
        <end position="240"/>
    </location>
</feature>
<evidence type="ECO:0000313" key="9">
    <source>
        <dbReference type="Proteomes" id="UP000251002"/>
    </source>
</evidence>
<dbReference type="PANTHER" id="PTHR31566:SF0">
    <property type="entry name" value="CYTOCHROME C BIOGENESIS PROTEIN CCS1, CHLOROPLASTIC"/>
    <property type="match status" value="1"/>
</dbReference>
<comment type="subcellular location">
    <subcellularLocation>
        <location evidence="1">Membrane</location>
        <topology evidence="1">Multi-pass membrane protein</topology>
    </subcellularLocation>
</comment>
<evidence type="ECO:0000256" key="6">
    <source>
        <dbReference type="SAM" id="Phobius"/>
    </source>
</evidence>
<organism evidence="8 9">
    <name type="scientific">Planococcus halotolerans</name>
    <dbReference type="NCBI Taxonomy" id="2233542"/>
    <lineage>
        <taxon>Bacteria</taxon>
        <taxon>Bacillati</taxon>
        <taxon>Bacillota</taxon>
        <taxon>Bacilli</taxon>
        <taxon>Bacillales</taxon>
        <taxon>Caryophanaceae</taxon>
        <taxon>Planococcus</taxon>
    </lineage>
</organism>
<dbReference type="Pfam" id="PF05140">
    <property type="entry name" value="ResB"/>
    <property type="match status" value="2"/>
</dbReference>
<dbReference type="Proteomes" id="UP000251002">
    <property type="component" value="Unassembled WGS sequence"/>
</dbReference>
<dbReference type="InterPro" id="IPR007816">
    <property type="entry name" value="ResB-like_domain"/>
</dbReference>
<feature type="transmembrane region" description="Helical" evidence="6">
    <location>
        <begin position="67"/>
        <end position="85"/>
    </location>
</feature>
<accession>A0A365L142</accession>